<dbReference type="InterPro" id="IPR042099">
    <property type="entry name" value="ANL_N_sf"/>
</dbReference>
<dbReference type="Pfam" id="PF00501">
    <property type="entry name" value="AMP-binding"/>
    <property type="match status" value="1"/>
</dbReference>
<feature type="domain" description="AMP-binding enzyme C-terminal" evidence="7">
    <location>
        <begin position="310"/>
        <end position="386"/>
    </location>
</feature>
<evidence type="ECO:0000313" key="8">
    <source>
        <dbReference type="EMBL" id="CAA9378750.1"/>
    </source>
</evidence>
<reference evidence="8" key="1">
    <citation type="submission" date="2020-02" db="EMBL/GenBank/DDBJ databases">
        <authorList>
            <person name="Meier V. D."/>
        </authorList>
    </citation>
    <scope>NUCLEOTIDE SEQUENCE</scope>
    <source>
        <strain evidence="8">AVDCRST_MAG74</strain>
    </source>
</reference>
<evidence type="ECO:0000256" key="3">
    <source>
        <dbReference type="ARBA" id="ARBA00022741"/>
    </source>
</evidence>
<evidence type="ECO:0000256" key="5">
    <source>
        <dbReference type="ARBA" id="ARBA00022990"/>
    </source>
</evidence>
<dbReference type="PROSITE" id="PS00455">
    <property type="entry name" value="AMP_BINDING"/>
    <property type="match status" value="1"/>
</dbReference>
<keyword evidence="5" id="KW-0007">Acetylation</keyword>
<dbReference type="Gene3D" id="3.30.300.30">
    <property type="match status" value="1"/>
</dbReference>
<keyword evidence="4" id="KW-0067">ATP-binding</keyword>
<dbReference type="SUPFAM" id="SSF56801">
    <property type="entry name" value="Acetyl-CoA synthetase-like"/>
    <property type="match status" value="1"/>
</dbReference>
<dbReference type="PANTHER" id="PTHR24095:SF14">
    <property type="entry name" value="ACETYL-COENZYME A SYNTHETASE 1"/>
    <property type="match status" value="1"/>
</dbReference>
<dbReference type="GO" id="GO:0006085">
    <property type="term" value="P:acetyl-CoA biosynthetic process"/>
    <property type="evidence" value="ECO:0007669"/>
    <property type="project" value="TreeGrafter"/>
</dbReference>
<keyword evidence="3" id="KW-0547">Nucleotide-binding</keyword>
<dbReference type="GO" id="GO:0003987">
    <property type="term" value="F:acetate-CoA ligase activity"/>
    <property type="evidence" value="ECO:0007669"/>
    <property type="project" value="UniProtKB-EC"/>
</dbReference>
<dbReference type="PANTHER" id="PTHR24095">
    <property type="entry name" value="ACETYL-COENZYME A SYNTHETASE"/>
    <property type="match status" value="1"/>
</dbReference>
<protein>
    <recommendedName>
        <fullName evidence="1">acetate--CoA ligase</fullName>
        <ecNumber evidence="1">6.2.1.1</ecNumber>
    </recommendedName>
</protein>
<evidence type="ECO:0000259" key="6">
    <source>
        <dbReference type="Pfam" id="PF00501"/>
    </source>
</evidence>
<feature type="domain" description="AMP-dependent synthetase/ligase" evidence="6">
    <location>
        <begin position="30"/>
        <end position="257"/>
    </location>
</feature>
<dbReference type="InterPro" id="IPR020845">
    <property type="entry name" value="AMP-binding_CS"/>
</dbReference>
<keyword evidence="2 8" id="KW-0436">Ligase</keyword>
<evidence type="ECO:0000256" key="4">
    <source>
        <dbReference type="ARBA" id="ARBA00022840"/>
    </source>
</evidence>
<dbReference type="Pfam" id="PF13193">
    <property type="entry name" value="AMP-binding_C"/>
    <property type="match status" value="1"/>
</dbReference>
<evidence type="ECO:0000259" key="7">
    <source>
        <dbReference type="Pfam" id="PF13193"/>
    </source>
</evidence>
<dbReference type="InterPro" id="IPR000873">
    <property type="entry name" value="AMP-dep_synth/lig_dom"/>
</dbReference>
<sequence>MPPRPAYKFQIWIWKGLMESGEENVETLSHLEPNGAEDPLIILYTSGTTGKPKGISHTHLSFPIKAAQDMAFGTDVGRGTRISWITDIGWMMGPWLIYGALINGATICIYDGAPDYPAPDRMWEFAAKHKVEILGISPTLVRALATHGDDLPKKHDLSALRAFASTGEPWNPAPWWWLFEKVGDSKLPIINYSGGTEISGGILMNNPLVPIKPCGFSAPCPGMDADILDDTGASVGANQVGELTIKKPWIGMARGFWKERERYLETYWSRFENIWVHGDWAMKDADGHWFILGRSDDTLKVAGKRVGPAEVESLLVAHPNVTEAAVIGVPDEMKGTAMVAFCVLKNNATDDLEKELKNLVAKDMGKPLAPSKIHFVSALPKTRNAKVMRRVIRAAYLGKDAGDLSALENPNTVEEIQRINQ</sequence>
<dbReference type="GO" id="GO:0005524">
    <property type="term" value="F:ATP binding"/>
    <property type="evidence" value="ECO:0007669"/>
    <property type="project" value="UniProtKB-KW"/>
</dbReference>
<name>A0A6J4NC80_9BACT</name>
<dbReference type="EC" id="6.2.1.1" evidence="1"/>
<dbReference type="AlphaFoldDB" id="A0A6J4NC80"/>
<dbReference type="EMBL" id="CADCUR010000016">
    <property type="protein sequence ID" value="CAA9378750.1"/>
    <property type="molecule type" value="Genomic_DNA"/>
</dbReference>
<organism evidence="8">
    <name type="scientific">uncultured Pyrinomonadaceae bacterium</name>
    <dbReference type="NCBI Taxonomy" id="2283094"/>
    <lineage>
        <taxon>Bacteria</taxon>
        <taxon>Pseudomonadati</taxon>
        <taxon>Acidobacteriota</taxon>
        <taxon>Blastocatellia</taxon>
        <taxon>Blastocatellales</taxon>
        <taxon>Pyrinomonadaceae</taxon>
        <taxon>environmental samples</taxon>
    </lineage>
</organism>
<dbReference type="Gene3D" id="3.40.50.12780">
    <property type="entry name" value="N-terminal domain of ligase-like"/>
    <property type="match status" value="1"/>
</dbReference>
<dbReference type="InterPro" id="IPR025110">
    <property type="entry name" value="AMP-bd_C"/>
</dbReference>
<evidence type="ECO:0000256" key="1">
    <source>
        <dbReference type="ARBA" id="ARBA00013275"/>
    </source>
</evidence>
<dbReference type="InterPro" id="IPR045851">
    <property type="entry name" value="AMP-bd_C_sf"/>
</dbReference>
<gene>
    <name evidence="8" type="ORF">AVDCRST_MAG74-192</name>
</gene>
<evidence type="ECO:0000256" key="2">
    <source>
        <dbReference type="ARBA" id="ARBA00022598"/>
    </source>
</evidence>
<proteinExistence type="predicted"/>
<accession>A0A6J4NC80</accession>